<evidence type="ECO:0008006" key="3">
    <source>
        <dbReference type="Google" id="ProtNLM"/>
    </source>
</evidence>
<dbReference type="Gene3D" id="3.40.630.10">
    <property type="entry name" value="Zn peptidases"/>
    <property type="match status" value="1"/>
</dbReference>
<evidence type="ECO:0000313" key="2">
    <source>
        <dbReference type="Proteomes" id="UP000556329"/>
    </source>
</evidence>
<dbReference type="Proteomes" id="UP000556329">
    <property type="component" value="Unassembled WGS sequence"/>
</dbReference>
<feature type="non-terminal residue" evidence="1">
    <location>
        <position position="1"/>
    </location>
</feature>
<dbReference type="EMBL" id="JACHEF010000021">
    <property type="protein sequence ID" value="MBB6414366.1"/>
    <property type="molecule type" value="Genomic_DNA"/>
</dbReference>
<keyword evidence="2" id="KW-1185">Reference proteome</keyword>
<accession>A0A841PGU2</accession>
<evidence type="ECO:0000313" key="1">
    <source>
        <dbReference type="EMBL" id="MBB6414366.1"/>
    </source>
</evidence>
<comment type="caution">
    <text evidence="1">The sequence shown here is derived from an EMBL/GenBank/DDBJ whole genome shotgun (WGS) entry which is preliminary data.</text>
</comment>
<protein>
    <recommendedName>
        <fullName evidence="3">Amidohydrolase</fullName>
    </recommendedName>
</protein>
<dbReference type="SUPFAM" id="SSF53187">
    <property type="entry name" value="Zn-dependent exopeptidases"/>
    <property type="match status" value="1"/>
</dbReference>
<proteinExistence type="predicted"/>
<sequence length="76" mass="8198">ACPGAFIFMGNGMTAALHHPEYDFNDNALPIGIALWVDLVNAPHHPPLCGRIDRDGFIARNRGRAVTSLSASREGK</sequence>
<name>A0A841PGU2_9HYPH</name>
<dbReference type="AlphaFoldDB" id="A0A841PGU2"/>
<gene>
    <name evidence="1" type="ORF">HNQ71_007076</name>
</gene>
<organism evidence="1 2">
    <name type="scientific">Mesorhizobium sangaii</name>
    <dbReference type="NCBI Taxonomy" id="505389"/>
    <lineage>
        <taxon>Bacteria</taxon>
        <taxon>Pseudomonadati</taxon>
        <taxon>Pseudomonadota</taxon>
        <taxon>Alphaproteobacteria</taxon>
        <taxon>Hyphomicrobiales</taxon>
        <taxon>Phyllobacteriaceae</taxon>
        <taxon>Mesorhizobium</taxon>
    </lineage>
</organism>
<reference evidence="1 2" key="1">
    <citation type="submission" date="2020-08" db="EMBL/GenBank/DDBJ databases">
        <title>Genomic Encyclopedia of Type Strains, Phase IV (KMG-IV): sequencing the most valuable type-strain genomes for metagenomic binning, comparative biology and taxonomic classification.</title>
        <authorList>
            <person name="Goeker M."/>
        </authorList>
    </citation>
    <scope>NUCLEOTIDE SEQUENCE [LARGE SCALE GENOMIC DNA]</scope>
    <source>
        <strain evidence="1 2">DSM 100039</strain>
    </source>
</reference>